<feature type="compositionally biased region" description="Pro residues" evidence="1">
    <location>
        <begin position="85"/>
        <end position="96"/>
    </location>
</feature>
<name>L5LYN9_MYODS</name>
<sequence>MDRTSYAVETGHRPGLKKSRMSWPSSFQGLRRAPEDGPRQRLVTPEFIDAARSSSKNMSVKEQSQLQILTSGMEVEVGPALGPFPGNPDPPNPRIPSPTQVLERTADLGMPNGKVELSSSKLRCGQALMGYMFKSYIWMVGNCK</sequence>
<accession>L5LYN9</accession>
<reference evidence="3" key="1">
    <citation type="journal article" date="2013" name="Science">
        <title>Comparative analysis of bat genomes provides insight into the evolution of flight and immunity.</title>
        <authorList>
            <person name="Zhang G."/>
            <person name="Cowled C."/>
            <person name="Shi Z."/>
            <person name="Huang Z."/>
            <person name="Bishop-Lilly K.A."/>
            <person name="Fang X."/>
            <person name="Wynne J.W."/>
            <person name="Xiong Z."/>
            <person name="Baker M.L."/>
            <person name="Zhao W."/>
            <person name="Tachedjian M."/>
            <person name="Zhu Y."/>
            <person name="Zhou P."/>
            <person name="Jiang X."/>
            <person name="Ng J."/>
            <person name="Yang L."/>
            <person name="Wu L."/>
            <person name="Xiao J."/>
            <person name="Feng Y."/>
            <person name="Chen Y."/>
            <person name="Sun X."/>
            <person name="Zhang Y."/>
            <person name="Marsh G.A."/>
            <person name="Crameri G."/>
            <person name="Broder C.C."/>
            <person name="Frey K.G."/>
            <person name="Wang L.F."/>
            <person name="Wang J."/>
        </authorList>
    </citation>
    <scope>NUCLEOTIDE SEQUENCE [LARGE SCALE GENOMIC DNA]</scope>
</reference>
<proteinExistence type="predicted"/>
<dbReference type="AlphaFoldDB" id="L5LYN9"/>
<dbReference type="Proteomes" id="UP000010556">
    <property type="component" value="Unassembled WGS sequence"/>
</dbReference>
<dbReference type="EMBL" id="KB106364">
    <property type="protein sequence ID" value="ELK31221.1"/>
    <property type="molecule type" value="Genomic_DNA"/>
</dbReference>
<protein>
    <submittedName>
        <fullName evidence="2">cAMP-specific 3',5'-cyclic phosphodiesterase 4D</fullName>
    </submittedName>
</protein>
<feature type="region of interest" description="Disordered" evidence="1">
    <location>
        <begin position="77"/>
        <end position="99"/>
    </location>
</feature>
<feature type="region of interest" description="Disordered" evidence="1">
    <location>
        <begin position="1"/>
        <end position="42"/>
    </location>
</feature>
<evidence type="ECO:0000256" key="1">
    <source>
        <dbReference type="SAM" id="MobiDB-lite"/>
    </source>
</evidence>
<keyword evidence="3" id="KW-1185">Reference proteome</keyword>
<evidence type="ECO:0000313" key="3">
    <source>
        <dbReference type="Proteomes" id="UP000010556"/>
    </source>
</evidence>
<organism evidence="2 3">
    <name type="scientific">Myotis davidii</name>
    <name type="common">David's myotis</name>
    <dbReference type="NCBI Taxonomy" id="225400"/>
    <lineage>
        <taxon>Eukaryota</taxon>
        <taxon>Metazoa</taxon>
        <taxon>Chordata</taxon>
        <taxon>Craniata</taxon>
        <taxon>Vertebrata</taxon>
        <taxon>Euteleostomi</taxon>
        <taxon>Mammalia</taxon>
        <taxon>Eutheria</taxon>
        <taxon>Laurasiatheria</taxon>
        <taxon>Chiroptera</taxon>
        <taxon>Yangochiroptera</taxon>
        <taxon>Vespertilionidae</taxon>
        <taxon>Myotis</taxon>
    </lineage>
</organism>
<gene>
    <name evidence="2" type="ORF">MDA_GLEAN10025830</name>
</gene>
<evidence type="ECO:0000313" key="2">
    <source>
        <dbReference type="EMBL" id="ELK31221.1"/>
    </source>
</evidence>